<dbReference type="GeneID" id="115875491"/>
<protein>
    <submittedName>
        <fullName evidence="3">Uncharacterized protein LOC115875491</fullName>
    </submittedName>
</protein>
<proteinExistence type="predicted"/>
<organism evidence="2 3">
    <name type="scientific">Sitophilus oryzae</name>
    <name type="common">Rice weevil</name>
    <name type="synonym">Curculio oryzae</name>
    <dbReference type="NCBI Taxonomy" id="7048"/>
    <lineage>
        <taxon>Eukaryota</taxon>
        <taxon>Metazoa</taxon>
        <taxon>Ecdysozoa</taxon>
        <taxon>Arthropoda</taxon>
        <taxon>Hexapoda</taxon>
        <taxon>Insecta</taxon>
        <taxon>Pterygota</taxon>
        <taxon>Neoptera</taxon>
        <taxon>Endopterygota</taxon>
        <taxon>Coleoptera</taxon>
        <taxon>Polyphaga</taxon>
        <taxon>Cucujiformia</taxon>
        <taxon>Curculionidae</taxon>
        <taxon>Dryophthorinae</taxon>
        <taxon>Sitophilus</taxon>
    </lineage>
</organism>
<keyword evidence="2" id="KW-1185">Reference proteome</keyword>
<evidence type="ECO:0000313" key="3">
    <source>
        <dbReference type="RefSeq" id="XP_030746821.1"/>
    </source>
</evidence>
<dbReference type="OrthoDB" id="6629291at2759"/>
<sequence>MATPDSSSFFYNSMLAKSLVQLLPSHEKRPLRDWFTKLNELVNTPKELELRDEYIWFILMMLQCQKIREPFDNPPPAQIGDLRDIVPAKVYEEILVANSENMTWVDKVGAEQKPAGAEGAAGAGPNEEQERKQWCAPGTFLDNQPLPQEGIICYMSTFSDQSYP</sequence>
<dbReference type="KEGG" id="soy:115875491"/>
<dbReference type="AlphaFoldDB" id="A0A6J2X6L7"/>
<evidence type="ECO:0000259" key="1">
    <source>
        <dbReference type="Pfam" id="PF14846"/>
    </source>
</evidence>
<dbReference type="InterPro" id="IPR027831">
    <property type="entry name" value="DUF4485"/>
</dbReference>
<dbReference type="Proteomes" id="UP000504635">
    <property type="component" value="Unplaced"/>
</dbReference>
<accession>A0A6J2X6L7</accession>
<dbReference type="Pfam" id="PF14846">
    <property type="entry name" value="DUF4485"/>
    <property type="match status" value="1"/>
</dbReference>
<dbReference type="RefSeq" id="XP_030746821.1">
    <property type="nucleotide sequence ID" value="XM_030890961.1"/>
</dbReference>
<evidence type="ECO:0000313" key="2">
    <source>
        <dbReference type="Proteomes" id="UP000504635"/>
    </source>
</evidence>
<name>A0A6J2X6L7_SITOR</name>
<reference evidence="3" key="1">
    <citation type="submission" date="2025-08" db="UniProtKB">
        <authorList>
            <consortium name="RefSeq"/>
        </authorList>
    </citation>
    <scope>IDENTIFICATION</scope>
    <source>
        <tissue evidence="3">Gonads</tissue>
    </source>
</reference>
<feature type="domain" description="DUF4485" evidence="1">
    <location>
        <begin position="8"/>
        <end position="78"/>
    </location>
</feature>
<dbReference type="InParanoid" id="A0A6J2X6L7"/>
<gene>
    <name evidence="3" type="primary">LOC115875491</name>
</gene>